<feature type="transmembrane region" description="Helical" evidence="8">
    <location>
        <begin position="31"/>
        <end position="48"/>
    </location>
</feature>
<dbReference type="GO" id="GO:0005886">
    <property type="term" value="C:plasma membrane"/>
    <property type="evidence" value="ECO:0007669"/>
    <property type="project" value="UniProtKB-SubCell"/>
</dbReference>
<dbReference type="GO" id="GO:0032153">
    <property type="term" value="C:cell division site"/>
    <property type="evidence" value="ECO:0007669"/>
    <property type="project" value="UniProtKB-UniRule"/>
</dbReference>
<dbReference type="Pfam" id="PF03799">
    <property type="entry name" value="FtsQ_DivIB_C"/>
    <property type="match status" value="1"/>
</dbReference>
<keyword evidence="5 8" id="KW-1133">Transmembrane helix</keyword>
<dbReference type="InterPro" id="IPR026580">
    <property type="entry name" value="DivIB"/>
</dbReference>
<protein>
    <recommendedName>
        <fullName evidence="8">Cell division protein DivIB</fullName>
    </recommendedName>
</protein>
<accession>A0A8D3WXB4</accession>
<organism evidence="10 11">
    <name type="scientific">Priestia megaterium (strain WSH-002)</name>
    <name type="common">Bacillus megaterium</name>
    <dbReference type="NCBI Taxonomy" id="1006007"/>
    <lineage>
        <taxon>Bacteria</taxon>
        <taxon>Bacillati</taxon>
        <taxon>Bacillota</taxon>
        <taxon>Bacilli</taxon>
        <taxon>Bacillales</taxon>
        <taxon>Bacillaceae</taxon>
        <taxon>Priestia</taxon>
    </lineage>
</organism>
<evidence type="ECO:0000256" key="7">
    <source>
        <dbReference type="ARBA" id="ARBA00023306"/>
    </source>
</evidence>
<keyword evidence="4 8" id="KW-0812">Transmembrane</keyword>
<dbReference type="HAMAP" id="MF_00912">
    <property type="entry name" value="DivIB"/>
    <property type="match status" value="1"/>
</dbReference>
<evidence type="ECO:0000313" key="10">
    <source>
        <dbReference type="EMBL" id="AEN87837.1"/>
    </source>
</evidence>
<sequence length="255" mass="28913">MKKMEKGKLIVLEDRVPKLQEQRKQKANRRLILYLSLFFILILFIVYSQSSLSNVSNIEVQGNKHVSDKDIVKASGLSKKTSYWKADADQIQEKVEKNPEVKEAVIHKTFPNKVVIDVKEYARIAYVTSGNKYFPVNENGKVLKEVSAKKVSSDAPLLIDWKDGDAIQSMVQELAKTPKSIKGAISEIYYAPTKSEPLHIEVFMNDTREVSGKISNFSDKIVHYPAIASKLSDDQKGIIDLEEGYAFKPYKKSKQ</sequence>
<dbReference type="GO" id="GO:0043093">
    <property type="term" value="P:FtsZ-dependent cytokinesis"/>
    <property type="evidence" value="ECO:0007669"/>
    <property type="project" value="UniProtKB-UniRule"/>
</dbReference>
<dbReference type="KEGG" id="bmh:BMWSH_0953"/>
<gene>
    <name evidence="8 10" type="primary">divIB</name>
    <name evidence="10" type="ORF">BMWSH_0953</name>
</gene>
<keyword evidence="3 8" id="KW-0132">Cell division</keyword>
<dbReference type="PROSITE" id="PS51779">
    <property type="entry name" value="POTRA"/>
    <property type="match status" value="1"/>
</dbReference>
<evidence type="ECO:0000256" key="4">
    <source>
        <dbReference type="ARBA" id="ARBA00022692"/>
    </source>
</evidence>
<keyword evidence="6 8" id="KW-0472">Membrane</keyword>
<evidence type="ECO:0000256" key="8">
    <source>
        <dbReference type="HAMAP-Rule" id="MF_00912"/>
    </source>
</evidence>
<dbReference type="InterPro" id="IPR034746">
    <property type="entry name" value="POTRA"/>
</dbReference>
<dbReference type="EMBL" id="CP003017">
    <property type="protein sequence ID" value="AEN87837.1"/>
    <property type="molecule type" value="Genomic_DNA"/>
</dbReference>
<dbReference type="InterPro" id="IPR050487">
    <property type="entry name" value="FtsQ_DivIB"/>
</dbReference>
<dbReference type="PANTHER" id="PTHR37820:SF1">
    <property type="entry name" value="CELL DIVISION PROTEIN FTSQ"/>
    <property type="match status" value="1"/>
</dbReference>
<comment type="function">
    <text evidence="8">Cell division protein that may be involved in stabilizing or promoting the assembly of the division complex.</text>
</comment>
<feature type="domain" description="POTRA" evidence="9">
    <location>
        <begin position="53"/>
        <end position="121"/>
    </location>
</feature>
<comment type="similarity">
    <text evidence="8">Belongs to the FtsQ/DivIB family. DivIB subfamily.</text>
</comment>
<keyword evidence="7 8" id="KW-0131">Cell cycle</keyword>
<evidence type="ECO:0000259" key="9">
    <source>
        <dbReference type="PROSITE" id="PS51779"/>
    </source>
</evidence>
<dbReference type="Gene3D" id="3.40.50.10960">
    <property type="match status" value="1"/>
</dbReference>
<evidence type="ECO:0000256" key="2">
    <source>
        <dbReference type="ARBA" id="ARBA00022475"/>
    </source>
</evidence>
<dbReference type="Pfam" id="PF08478">
    <property type="entry name" value="POTRA_1"/>
    <property type="match status" value="1"/>
</dbReference>
<reference evidence="10 11" key="1">
    <citation type="journal article" date="2011" name="J. Bacteriol.">
        <title>Complete genome sequence of the industrial strain Bacillus megaterium WSH-002.</title>
        <authorList>
            <person name="Liu L."/>
            <person name="Li Y."/>
            <person name="Zhang J."/>
            <person name="Zou W."/>
            <person name="Zhou Z."/>
            <person name="Liu J."/>
            <person name="Li X."/>
            <person name="Wang L."/>
            <person name="Chen J."/>
        </authorList>
    </citation>
    <scope>NUCLEOTIDE SEQUENCE [LARGE SCALE GENOMIC DNA]</scope>
    <source>
        <strain evidence="10 11">WSH-002</strain>
    </source>
</reference>
<keyword evidence="2 8" id="KW-1003">Cell membrane</keyword>
<evidence type="ECO:0000256" key="1">
    <source>
        <dbReference type="ARBA" id="ARBA00004370"/>
    </source>
</evidence>
<evidence type="ECO:0000256" key="5">
    <source>
        <dbReference type="ARBA" id="ARBA00022989"/>
    </source>
</evidence>
<dbReference type="InterPro" id="IPR005548">
    <property type="entry name" value="Cell_div_FtsQ/DivIB_C"/>
</dbReference>
<dbReference type="AlphaFoldDB" id="A0A8D3WXB4"/>
<dbReference type="PANTHER" id="PTHR37820">
    <property type="entry name" value="CELL DIVISION PROTEIN DIVIB"/>
    <property type="match status" value="1"/>
</dbReference>
<name>A0A8D3WXB4_PRIMW</name>
<dbReference type="Proteomes" id="UP000001283">
    <property type="component" value="Chromosome"/>
</dbReference>
<evidence type="ECO:0000313" key="11">
    <source>
        <dbReference type="Proteomes" id="UP000001283"/>
    </source>
</evidence>
<dbReference type="InterPro" id="IPR013685">
    <property type="entry name" value="POTRA_FtsQ_type"/>
</dbReference>
<comment type="subcellular location">
    <subcellularLocation>
        <location evidence="8">Cell membrane</location>
        <topology evidence="8">Single-pass type II membrane protein</topology>
    </subcellularLocation>
    <subcellularLocation>
        <location evidence="1">Membrane</location>
    </subcellularLocation>
    <text evidence="8">Localizes to the division septum.</text>
</comment>
<evidence type="ECO:0000256" key="3">
    <source>
        <dbReference type="ARBA" id="ARBA00022618"/>
    </source>
</evidence>
<proteinExistence type="inferred from homology"/>
<evidence type="ECO:0000256" key="6">
    <source>
        <dbReference type="ARBA" id="ARBA00023136"/>
    </source>
</evidence>
<dbReference type="Gene3D" id="3.10.20.310">
    <property type="entry name" value="membrane protein fhac"/>
    <property type="match status" value="1"/>
</dbReference>